<dbReference type="RefSeq" id="WP_386715988.1">
    <property type="nucleotide sequence ID" value="NZ_JBHRSZ010000002.1"/>
</dbReference>
<gene>
    <name evidence="2" type="ORF">ACFOEK_03070</name>
</gene>
<feature type="region of interest" description="Disordered" evidence="1">
    <location>
        <begin position="1"/>
        <end position="32"/>
    </location>
</feature>
<evidence type="ECO:0000256" key="1">
    <source>
        <dbReference type="SAM" id="MobiDB-lite"/>
    </source>
</evidence>
<reference evidence="3" key="1">
    <citation type="journal article" date="2019" name="Int. J. Syst. Evol. Microbiol.">
        <title>The Global Catalogue of Microorganisms (GCM) 10K type strain sequencing project: providing services to taxonomists for standard genome sequencing and annotation.</title>
        <authorList>
            <consortium name="The Broad Institute Genomics Platform"/>
            <consortium name="The Broad Institute Genome Sequencing Center for Infectious Disease"/>
            <person name="Wu L."/>
            <person name="Ma J."/>
        </authorList>
    </citation>
    <scope>NUCLEOTIDE SEQUENCE [LARGE SCALE GENOMIC DNA]</scope>
    <source>
        <strain evidence="3">KCTC 52438</strain>
    </source>
</reference>
<dbReference type="Proteomes" id="UP001595476">
    <property type="component" value="Unassembled WGS sequence"/>
</dbReference>
<comment type="caution">
    <text evidence="2">The sequence shown here is derived from an EMBL/GenBank/DDBJ whole genome shotgun (WGS) entry which is preliminary data.</text>
</comment>
<dbReference type="InterPro" id="IPR035924">
    <property type="entry name" value="FlaG-like_sf"/>
</dbReference>
<organism evidence="2 3">
    <name type="scientific">Litoribrevibacter euphylliae</name>
    <dbReference type="NCBI Taxonomy" id="1834034"/>
    <lineage>
        <taxon>Bacteria</taxon>
        <taxon>Pseudomonadati</taxon>
        <taxon>Pseudomonadota</taxon>
        <taxon>Gammaproteobacteria</taxon>
        <taxon>Oceanospirillales</taxon>
        <taxon>Oceanospirillaceae</taxon>
        <taxon>Litoribrevibacter</taxon>
    </lineage>
</organism>
<dbReference type="InterPro" id="IPR005186">
    <property type="entry name" value="FlaG"/>
</dbReference>
<name>A0ABV7HBB3_9GAMM</name>
<dbReference type="PANTHER" id="PTHR37166:SF1">
    <property type="entry name" value="PROTEIN FLAG"/>
    <property type="match status" value="1"/>
</dbReference>
<dbReference type="Pfam" id="PF03646">
    <property type="entry name" value="FlaG"/>
    <property type="match status" value="1"/>
</dbReference>
<sequence>MADIRMTAGFAASAPQAQPSESATKGSAKATAYNGVSGAQVEQASKGVDVRQEQSEKLAKRVAEKTELQEKQVDEAVSKLNDYIQNQQRNLRFSVDDDSGETVVTVMDGRSEEVIRQIPDETVLRLARKLDQDEPLQLFSLSV</sequence>
<dbReference type="PANTHER" id="PTHR37166">
    <property type="entry name" value="PROTEIN FLAG"/>
    <property type="match status" value="1"/>
</dbReference>
<protein>
    <submittedName>
        <fullName evidence="2">Flagellar protein FlaG</fullName>
    </submittedName>
</protein>
<dbReference type="EMBL" id="JBHRSZ010000002">
    <property type="protein sequence ID" value="MFC3149998.1"/>
    <property type="molecule type" value="Genomic_DNA"/>
</dbReference>
<dbReference type="SUPFAM" id="SSF160214">
    <property type="entry name" value="FlaG-like"/>
    <property type="match status" value="1"/>
</dbReference>
<keyword evidence="2" id="KW-0282">Flagellum</keyword>
<keyword evidence="3" id="KW-1185">Reference proteome</keyword>
<accession>A0ABV7HBB3</accession>
<keyword evidence="2" id="KW-0969">Cilium</keyword>
<proteinExistence type="predicted"/>
<evidence type="ECO:0000313" key="2">
    <source>
        <dbReference type="EMBL" id="MFC3149998.1"/>
    </source>
</evidence>
<dbReference type="Gene3D" id="3.30.160.170">
    <property type="entry name" value="FlaG-like"/>
    <property type="match status" value="1"/>
</dbReference>
<evidence type="ECO:0000313" key="3">
    <source>
        <dbReference type="Proteomes" id="UP001595476"/>
    </source>
</evidence>
<keyword evidence="2" id="KW-0966">Cell projection</keyword>
<feature type="compositionally biased region" description="Low complexity" evidence="1">
    <location>
        <begin position="11"/>
        <end position="23"/>
    </location>
</feature>